<keyword evidence="10 17" id="KW-0520">NAD</keyword>
<feature type="binding site" evidence="18">
    <location>
        <begin position="132"/>
        <end position="138"/>
    </location>
    <ligand>
        <name>(6S)-NADPHX</name>
        <dbReference type="ChEBI" id="CHEBI:64076"/>
    </ligand>
</feature>
<comment type="function">
    <text evidence="18">Catalyzes the epimerization of the S- and R-forms of NAD(P)HX, a damaged form of NAD(P)H that is a result of enzymatic or heat-dependent hydration. This is a prerequisite for the S-specific NAD(P)H-hydrate dehydratase to allow the repair of both epimers of NAD(P)HX.</text>
</comment>
<dbReference type="InterPro" id="IPR004443">
    <property type="entry name" value="YjeF_N_dom"/>
</dbReference>
<comment type="catalytic activity">
    <reaction evidence="2 18 19">
        <text>(6R)-NADPHX = (6S)-NADPHX</text>
        <dbReference type="Rhea" id="RHEA:32227"/>
        <dbReference type="ChEBI" id="CHEBI:64076"/>
        <dbReference type="ChEBI" id="CHEBI:64077"/>
        <dbReference type="EC" id="5.1.99.6"/>
    </reaction>
</comment>
<evidence type="ECO:0000256" key="18">
    <source>
        <dbReference type="HAMAP-Rule" id="MF_01966"/>
    </source>
</evidence>
<organism evidence="22 23">
    <name type="scientific">Pararcticibacter amylolyticus</name>
    <dbReference type="NCBI Taxonomy" id="2173175"/>
    <lineage>
        <taxon>Bacteria</taxon>
        <taxon>Pseudomonadati</taxon>
        <taxon>Bacteroidota</taxon>
        <taxon>Sphingobacteriia</taxon>
        <taxon>Sphingobacteriales</taxon>
        <taxon>Sphingobacteriaceae</taxon>
        <taxon>Pararcticibacter</taxon>
    </lineage>
</organism>
<evidence type="ECO:0000256" key="4">
    <source>
        <dbReference type="ARBA" id="ARBA00009524"/>
    </source>
</evidence>
<keyword evidence="13" id="KW-0511">Multifunctional enzyme</keyword>
<feature type="binding site" evidence="17">
    <location>
        <position position="264"/>
    </location>
    <ligand>
        <name>(6S)-NADPHX</name>
        <dbReference type="ChEBI" id="CHEBI:64076"/>
    </ligand>
</feature>
<comment type="cofactor">
    <cofactor evidence="18 19">
        <name>K(+)</name>
        <dbReference type="ChEBI" id="CHEBI:29103"/>
    </cofactor>
    <text evidence="18 19">Binds 1 potassium ion per subunit.</text>
</comment>
<reference evidence="22 23" key="1">
    <citation type="submission" date="2018-04" db="EMBL/GenBank/DDBJ databases">
        <title>Pedobacter chongqingensis sp. nov., isolated from a rottenly hemp rope.</title>
        <authorList>
            <person name="Cai Y."/>
        </authorList>
    </citation>
    <scope>NUCLEOTIDE SEQUENCE [LARGE SCALE GENOMIC DNA]</scope>
    <source>
        <strain evidence="22 23">FJ4-8</strain>
    </source>
</reference>
<evidence type="ECO:0000256" key="3">
    <source>
        <dbReference type="ARBA" id="ARBA00006001"/>
    </source>
</evidence>
<comment type="caution">
    <text evidence="18">Lacks conserved residue(s) required for the propagation of feature annotation.</text>
</comment>
<evidence type="ECO:0000256" key="14">
    <source>
        <dbReference type="ARBA" id="ARBA00025153"/>
    </source>
</evidence>
<dbReference type="HAMAP" id="MF_01965">
    <property type="entry name" value="NADHX_dehydratase"/>
    <property type="match status" value="1"/>
</dbReference>
<feature type="domain" description="YjeF C-terminal" evidence="20">
    <location>
        <begin position="229"/>
        <end position="497"/>
    </location>
</feature>
<dbReference type="Pfam" id="PF01256">
    <property type="entry name" value="Carb_kinase"/>
    <property type="match status" value="1"/>
</dbReference>
<dbReference type="NCBIfam" id="TIGR00196">
    <property type="entry name" value="yjeF_cterm"/>
    <property type="match status" value="1"/>
</dbReference>
<dbReference type="SUPFAM" id="SSF53613">
    <property type="entry name" value="Ribokinase-like"/>
    <property type="match status" value="1"/>
</dbReference>
<proteinExistence type="inferred from homology"/>
<comment type="cofactor">
    <cofactor evidence="17">
        <name>Mg(2+)</name>
        <dbReference type="ChEBI" id="CHEBI:18420"/>
    </cofactor>
</comment>
<comment type="catalytic activity">
    <reaction evidence="1 18 19">
        <text>(6R)-NADHX = (6S)-NADHX</text>
        <dbReference type="Rhea" id="RHEA:32215"/>
        <dbReference type="ChEBI" id="CHEBI:64074"/>
        <dbReference type="ChEBI" id="CHEBI:64075"/>
        <dbReference type="EC" id="5.1.99.6"/>
    </reaction>
</comment>
<dbReference type="EMBL" id="QEAS01000014">
    <property type="protein sequence ID" value="PWG79434.1"/>
    <property type="molecule type" value="Genomic_DNA"/>
</dbReference>
<dbReference type="PANTHER" id="PTHR12592">
    <property type="entry name" value="ATP-DEPENDENT (S)-NAD(P)H-HYDRATE DEHYDRATASE FAMILY MEMBER"/>
    <property type="match status" value="1"/>
</dbReference>
<feature type="binding site" evidence="18">
    <location>
        <position position="161"/>
    </location>
    <ligand>
        <name>(6S)-NADPHX</name>
        <dbReference type="ChEBI" id="CHEBI:64076"/>
    </ligand>
</feature>
<comment type="catalytic activity">
    <reaction evidence="15 17 19">
        <text>(6S)-NADHX + ADP = AMP + phosphate + NADH + H(+)</text>
        <dbReference type="Rhea" id="RHEA:32223"/>
        <dbReference type="ChEBI" id="CHEBI:15378"/>
        <dbReference type="ChEBI" id="CHEBI:43474"/>
        <dbReference type="ChEBI" id="CHEBI:57945"/>
        <dbReference type="ChEBI" id="CHEBI:64074"/>
        <dbReference type="ChEBI" id="CHEBI:456215"/>
        <dbReference type="ChEBI" id="CHEBI:456216"/>
        <dbReference type="EC" id="4.2.1.136"/>
    </reaction>
</comment>
<comment type="function">
    <text evidence="17">Catalyzes the dehydration of the S-form of NAD(P)HX at the expense of ADP, which is converted to AMP. Together with NAD(P)HX epimerase, which catalyzes the epimerization of the S- and R-forms, the enzyme allows the repair of both epimers of NAD(P)HX, a damaged form of NAD(P)H that is a result of enzymatic or heat-dependent hydration.</text>
</comment>
<evidence type="ECO:0000256" key="13">
    <source>
        <dbReference type="ARBA" id="ARBA00023268"/>
    </source>
</evidence>
<name>A0A2U2PDP4_9SPHI</name>
<evidence type="ECO:0000256" key="1">
    <source>
        <dbReference type="ARBA" id="ARBA00000013"/>
    </source>
</evidence>
<comment type="function">
    <text evidence="14 19">Bifunctional enzyme that catalyzes the epimerization of the S- and R-forms of NAD(P)HX and the dehydration of the S-form of NAD(P)HX at the expense of ADP, which is converted to AMP. This allows the repair of both epimers of NAD(P)HX, a damaged form of NAD(P)H that is a result of enzymatic or heat-dependent hydration.</text>
</comment>
<evidence type="ECO:0000313" key="22">
    <source>
        <dbReference type="EMBL" id="PWG79434.1"/>
    </source>
</evidence>
<comment type="similarity">
    <text evidence="4 19">In the C-terminal section; belongs to the NnrD/CARKD family.</text>
</comment>
<dbReference type="InterPro" id="IPR036652">
    <property type="entry name" value="YjeF_N_dom_sf"/>
</dbReference>
<dbReference type="Gene3D" id="3.40.1190.20">
    <property type="match status" value="1"/>
</dbReference>
<comment type="subunit">
    <text evidence="17">Homotetramer.</text>
</comment>
<evidence type="ECO:0000256" key="2">
    <source>
        <dbReference type="ARBA" id="ARBA00000909"/>
    </source>
</evidence>
<keyword evidence="8 17" id="KW-0521">NADP</keyword>
<comment type="similarity">
    <text evidence="18">Belongs to the NnrE/AIBP family.</text>
</comment>
<keyword evidence="12 17" id="KW-0456">Lyase</keyword>
<protein>
    <recommendedName>
        <fullName evidence="19">Bifunctional NAD(P)H-hydrate repair enzyme</fullName>
    </recommendedName>
    <alternativeName>
        <fullName evidence="19">Nicotinamide nucleotide repair protein</fullName>
    </alternativeName>
    <domain>
        <recommendedName>
            <fullName evidence="19">ADP-dependent (S)-NAD(P)H-hydrate dehydratase</fullName>
            <ecNumber evidence="19">4.2.1.136</ecNumber>
        </recommendedName>
        <alternativeName>
            <fullName evidence="19">ADP-dependent NAD(P)HX dehydratase</fullName>
        </alternativeName>
    </domain>
    <domain>
        <recommendedName>
            <fullName evidence="19">NAD(P)H-hydrate epimerase</fullName>
            <ecNumber evidence="19">5.1.99.6</ecNumber>
        </recommendedName>
    </domain>
</protein>
<feature type="binding site" evidence="17">
    <location>
        <position position="326"/>
    </location>
    <ligand>
        <name>(6S)-NADPHX</name>
        <dbReference type="ChEBI" id="CHEBI:64076"/>
    </ligand>
</feature>
<dbReference type="InterPro" id="IPR030677">
    <property type="entry name" value="Nnr"/>
</dbReference>
<evidence type="ECO:0000256" key="7">
    <source>
        <dbReference type="ARBA" id="ARBA00022840"/>
    </source>
</evidence>
<dbReference type="GO" id="GO:0005524">
    <property type="term" value="F:ATP binding"/>
    <property type="evidence" value="ECO:0007669"/>
    <property type="project" value="UniProtKB-UniRule"/>
</dbReference>
<dbReference type="HAMAP" id="MF_01966">
    <property type="entry name" value="NADHX_epimerase"/>
    <property type="match status" value="1"/>
</dbReference>
<dbReference type="CDD" id="cd01171">
    <property type="entry name" value="YXKO-related"/>
    <property type="match status" value="1"/>
</dbReference>
<keyword evidence="6 17" id="KW-0547">Nucleotide-binding</keyword>
<feature type="binding site" evidence="18">
    <location>
        <position position="164"/>
    </location>
    <ligand>
        <name>K(+)</name>
        <dbReference type="ChEBI" id="CHEBI:29103"/>
    </ligand>
</feature>
<comment type="similarity">
    <text evidence="3 19">In the N-terminal section; belongs to the NnrE/AIBP family.</text>
</comment>
<evidence type="ECO:0000259" key="21">
    <source>
        <dbReference type="PROSITE" id="PS51385"/>
    </source>
</evidence>
<dbReference type="EC" id="4.2.1.136" evidence="19"/>
<keyword evidence="9 18" id="KW-0630">Potassium</keyword>
<dbReference type="GO" id="GO:0052856">
    <property type="term" value="F:NAD(P)HX epimerase activity"/>
    <property type="evidence" value="ECO:0007669"/>
    <property type="project" value="UniProtKB-UniRule"/>
</dbReference>
<evidence type="ECO:0000256" key="17">
    <source>
        <dbReference type="HAMAP-Rule" id="MF_01965"/>
    </source>
</evidence>
<evidence type="ECO:0000259" key="20">
    <source>
        <dbReference type="PROSITE" id="PS51383"/>
    </source>
</evidence>
<gene>
    <name evidence="18" type="primary">nnrE</name>
    <name evidence="17" type="synonym">nnrD</name>
    <name evidence="22" type="ORF">DDR33_16860</name>
</gene>
<dbReference type="GO" id="GO:0046872">
    <property type="term" value="F:metal ion binding"/>
    <property type="evidence" value="ECO:0007669"/>
    <property type="project" value="UniProtKB-UniRule"/>
</dbReference>
<dbReference type="SUPFAM" id="SSF64153">
    <property type="entry name" value="YjeF N-terminal domain-like"/>
    <property type="match status" value="1"/>
</dbReference>
<dbReference type="PANTHER" id="PTHR12592:SF0">
    <property type="entry name" value="ATP-DEPENDENT (S)-NAD(P)H-HYDRATE DEHYDRATASE"/>
    <property type="match status" value="1"/>
</dbReference>
<dbReference type="InterPro" id="IPR029056">
    <property type="entry name" value="Ribokinase-like"/>
</dbReference>
<evidence type="ECO:0000256" key="9">
    <source>
        <dbReference type="ARBA" id="ARBA00022958"/>
    </source>
</evidence>
<feature type="binding site" evidence="17">
    <location>
        <position position="377"/>
    </location>
    <ligand>
        <name>(6S)-NADPHX</name>
        <dbReference type="ChEBI" id="CHEBI:64076"/>
    </ligand>
</feature>
<feature type="binding site" evidence="17">
    <location>
        <position position="441"/>
    </location>
    <ligand>
        <name>AMP</name>
        <dbReference type="ChEBI" id="CHEBI:456215"/>
    </ligand>
</feature>
<evidence type="ECO:0000256" key="8">
    <source>
        <dbReference type="ARBA" id="ARBA00022857"/>
    </source>
</evidence>
<dbReference type="PROSITE" id="PS51385">
    <property type="entry name" value="YJEF_N"/>
    <property type="match status" value="1"/>
</dbReference>
<dbReference type="RefSeq" id="WP_109416976.1">
    <property type="nucleotide sequence ID" value="NZ_QEAS01000014.1"/>
</dbReference>
<feature type="binding site" evidence="17">
    <location>
        <position position="442"/>
    </location>
    <ligand>
        <name>(6S)-NADPHX</name>
        <dbReference type="ChEBI" id="CHEBI:64076"/>
    </ligand>
</feature>
<keyword evidence="11 18" id="KW-0413">Isomerase</keyword>
<dbReference type="NCBIfam" id="TIGR00197">
    <property type="entry name" value="yjeF_nterm"/>
    <property type="match status" value="1"/>
</dbReference>
<dbReference type="GO" id="GO:0052855">
    <property type="term" value="F:ADP-dependent NAD(P)H-hydrate dehydratase activity"/>
    <property type="evidence" value="ECO:0007669"/>
    <property type="project" value="UniProtKB-UniRule"/>
</dbReference>
<evidence type="ECO:0000256" key="15">
    <source>
        <dbReference type="ARBA" id="ARBA00048238"/>
    </source>
</evidence>
<dbReference type="Proteomes" id="UP000245647">
    <property type="component" value="Unassembled WGS sequence"/>
</dbReference>
<dbReference type="EC" id="5.1.99.6" evidence="19"/>
<accession>A0A2U2PDP4</accession>
<keyword evidence="5 18" id="KW-0479">Metal-binding</keyword>
<feature type="binding site" evidence="18">
    <location>
        <begin position="59"/>
        <end position="63"/>
    </location>
    <ligand>
        <name>(6S)-NADPHX</name>
        <dbReference type="ChEBI" id="CHEBI:64076"/>
    </ligand>
</feature>
<keyword evidence="7 17" id="KW-0067">ATP-binding</keyword>
<keyword evidence="23" id="KW-1185">Reference proteome</keyword>
<feature type="binding site" evidence="18">
    <location>
        <position position="128"/>
    </location>
    <ligand>
        <name>K(+)</name>
        <dbReference type="ChEBI" id="CHEBI:29103"/>
    </ligand>
</feature>
<evidence type="ECO:0000256" key="16">
    <source>
        <dbReference type="ARBA" id="ARBA00049209"/>
    </source>
</evidence>
<evidence type="ECO:0000256" key="6">
    <source>
        <dbReference type="ARBA" id="ARBA00022741"/>
    </source>
</evidence>
<sequence>MQKLLTAKQMRDADSFTIASKSIFSADLMEEASHAFVKIFTEEFPDRSLRVSVYCGTGNNGGDGLAISRLLMQAGYHDIKVMIARFSANSTDDFEINFRRLREFQNIRIQELRSAVECGAETSDLIIDALLGSGLNKPLSGEWEKLVTWLNSLHKTIVSVDIPTGLPAEEGAGSGHAILHARLAISFQRPKLSFLLPGSAPYLDRFRVADIGLDDDFIQNCEGPYYLLEENDIRERLIHRAAFSHKGTFGHAMLVAGAPETMGAALLTSRACLYAGAGLTSACIPATGLTALNASLPEVMAVVRSEQGLPTSVDWEKYQAIGIGPGLGTGPGSLSLLRVVLKNFHKPIVLDADALNLIAHNYELIQQVPEHSVLTPHMKEFDRLFGDHQDWWSRIETGIDRATTLGCTIVLKNRYTIIFTPQGMCLFNPTGTPAMATGGSGDALTGIITSFLAQGYEPHEAAFIGTYVHGAAGERVRGYVATPSQLIDELPLLMKELAD</sequence>
<dbReference type="Pfam" id="PF03853">
    <property type="entry name" value="YjeF_N"/>
    <property type="match status" value="1"/>
</dbReference>
<dbReference type="Gene3D" id="3.40.50.10260">
    <property type="entry name" value="YjeF N-terminal domain"/>
    <property type="match status" value="1"/>
</dbReference>
<comment type="catalytic activity">
    <reaction evidence="16 17 19">
        <text>(6S)-NADPHX + ADP = AMP + phosphate + NADPH + H(+)</text>
        <dbReference type="Rhea" id="RHEA:32235"/>
        <dbReference type="ChEBI" id="CHEBI:15378"/>
        <dbReference type="ChEBI" id="CHEBI:43474"/>
        <dbReference type="ChEBI" id="CHEBI:57783"/>
        <dbReference type="ChEBI" id="CHEBI:64076"/>
        <dbReference type="ChEBI" id="CHEBI:456215"/>
        <dbReference type="ChEBI" id="CHEBI:456216"/>
        <dbReference type="EC" id="4.2.1.136"/>
    </reaction>
</comment>
<feature type="domain" description="YjeF N-terminal" evidence="21">
    <location>
        <begin position="10"/>
        <end position="219"/>
    </location>
</feature>
<dbReference type="GO" id="GO:0110051">
    <property type="term" value="P:metabolite repair"/>
    <property type="evidence" value="ECO:0007669"/>
    <property type="project" value="TreeGrafter"/>
</dbReference>
<evidence type="ECO:0000256" key="10">
    <source>
        <dbReference type="ARBA" id="ARBA00023027"/>
    </source>
</evidence>
<dbReference type="PIRSF" id="PIRSF017184">
    <property type="entry name" value="Nnr"/>
    <property type="match status" value="1"/>
</dbReference>
<evidence type="ECO:0000256" key="11">
    <source>
        <dbReference type="ARBA" id="ARBA00023235"/>
    </source>
</evidence>
<evidence type="ECO:0000256" key="12">
    <source>
        <dbReference type="ARBA" id="ARBA00023239"/>
    </source>
</evidence>
<dbReference type="PROSITE" id="PS51383">
    <property type="entry name" value="YJEF_C_3"/>
    <property type="match status" value="1"/>
</dbReference>
<feature type="binding site" evidence="18">
    <location>
        <position position="60"/>
    </location>
    <ligand>
        <name>K(+)</name>
        <dbReference type="ChEBI" id="CHEBI:29103"/>
    </ligand>
</feature>
<dbReference type="AlphaFoldDB" id="A0A2U2PDP4"/>
<dbReference type="InterPro" id="IPR000631">
    <property type="entry name" value="CARKD"/>
</dbReference>
<dbReference type="OrthoDB" id="9806925at2"/>
<evidence type="ECO:0000256" key="19">
    <source>
        <dbReference type="PIRNR" id="PIRNR017184"/>
    </source>
</evidence>
<dbReference type="GO" id="GO:0046496">
    <property type="term" value="P:nicotinamide nucleotide metabolic process"/>
    <property type="evidence" value="ECO:0007669"/>
    <property type="project" value="UniProtKB-UniRule"/>
</dbReference>
<comment type="similarity">
    <text evidence="17">Belongs to the NnrD/CARKD family.</text>
</comment>
<evidence type="ECO:0000313" key="23">
    <source>
        <dbReference type="Proteomes" id="UP000245647"/>
    </source>
</evidence>
<evidence type="ECO:0000256" key="5">
    <source>
        <dbReference type="ARBA" id="ARBA00022723"/>
    </source>
</evidence>
<feature type="binding site" evidence="17">
    <location>
        <begin position="412"/>
        <end position="416"/>
    </location>
    <ligand>
        <name>AMP</name>
        <dbReference type="ChEBI" id="CHEBI:456215"/>
    </ligand>
</feature>
<comment type="caution">
    <text evidence="22">The sequence shown here is derived from an EMBL/GenBank/DDBJ whole genome shotgun (WGS) entry which is preliminary data.</text>
</comment>